<dbReference type="VEuPathDB" id="FungiDB:JI435_408830"/>
<keyword evidence="2" id="KW-1185">Reference proteome</keyword>
<gene>
    <name evidence="1" type="ORF">JI435_408830</name>
</gene>
<name>A0A7U2F4H0_PHANO</name>
<evidence type="ECO:0000313" key="2">
    <source>
        <dbReference type="Proteomes" id="UP000663193"/>
    </source>
</evidence>
<accession>A0A7U2F4H0</accession>
<organism evidence="1 2">
    <name type="scientific">Phaeosphaeria nodorum (strain SN15 / ATCC MYA-4574 / FGSC 10173)</name>
    <name type="common">Glume blotch fungus</name>
    <name type="synonym">Parastagonospora nodorum</name>
    <dbReference type="NCBI Taxonomy" id="321614"/>
    <lineage>
        <taxon>Eukaryota</taxon>
        <taxon>Fungi</taxon>
        <taxon>Dikarya</taxon>
        <taxon>Ascomycota</taxon>
        <taxon>Pezizomycotina</taxon>
        <taxon>Dothideomycetes</taxon>
        <taxon>Pleosporomycetidae</taxon>
        <taxon>Pleosporales</taxon>
        <taxon>Pleosporineae</taxon>
        <taxon>Phaeosphaeriaceae</taxon>
        <taxon>Parastagonospora</taxon>
    </lineage>
</organism>
<dbReference type="Proteomes" id="UP000663193">
    <property type="component" value="Chromosome 6"/>
</dbReference>
<reference evidence="2" key="1">
    <citation type="journal article" date="2021" name="BMC Genomics">
        <title>Chromosome-level genome assembly and manually-curated proteome of model necrotroph Parastagonospora nodorum Sn15 reveals a genome-wide trove of candidate effector homologs, and redundancy of virulence-related functions within an accessory chromosome.</title>
        <authorList>
            <person name="Bertazzoni S."/>
            <person name="Jones D.A.B."/>
            <person name="Phan H.T."/>
            <person name="Tan K.-C."/>
            <person name="Hane J.K."/>
        </authorList>
    </citation>
    <scope>NUCLEOTIDE SEQUENCE [LARGE SCALE GENOMIC DNA]</scope>
    <source>
        <strain evidence="2">SN15 / ATCC MYA-4574 / FGSC 10173)</strain>
    </source>
</reference>
<proteinExistence type="predicted"/>
<dbReference type="AlphaFoldDB" id="A0A7U2F4H0"/>
<sequence>MECHFRFDARDRTRRIKITVCRNDMYALFLNPRHYLSMIRLRMCAQIIAAPRDVIIKTGEI</sequence>
<dbReference type="EMBL" id="CP069028">
    <property type="protein sequence ID" value="QRC96364.1"/>
    <property type="molecule type" value="Genomic_DNA"/>
</dbReference>
<evidence type="ECO:0000313" key="1">
    <source>
        <dbReference type="EMBL" id="QRC96364.1"/>
    </source>
</evidence>
<protein>
    <submittedName>
        <fullName evidence="1">Uncharacterized protein</fullName>
    </submittedName>
</protein>